<evidence type="ECO:0000256" key="1">
    <source>
        <dbReference type="ARBA" id="ARBA00022475"/>
    </source>
</evidence>
<dbReference type="EMBL" id="JAGGLB010000024">
    <property type="protein sequence ID" value="MBP1994290.1"/>
    <property type="molecule type" value="Genomic_DNA"/>
</dbReference>
<dbReference type="PANTHER" id="PTHR43649:SF33">
    <property type="entry name" value="POLYGALACTURONAN_RHAMNOGALACTURONAN-BINDING PROTEIN YTCQ"/>
    <property type="match status" value="1"/>
</dbReference>
<evidence type="ECO:0000313" key="7">
    <source>
        <dbReference type="EMBL" id="MBP1994290.1"/>
    </source>
</evidence>
<dbReference type="Pfam" id="PF01547">
    <property type="entry name" value="SBP_bac_1"/>
    <property type="match status" value="1"/>
</dbReference>
<dbReference type="Proteomes" id="UP001519287">
    <property type="component" value="Unassembled WGS sequence"/>
</dbReference>
<accession>A0ABS4J3B2</accession>
<proteinExistence type="predicted"/>
<keyword evidence="1" id="KW-1003">Cell membrane</keyword>
<keyword evidence="8" id="KW-1185">Reference proteome</keyword>
<name>A0ABS4J3B2_9BACL</name>
<evidence type="ECO:0000256" key="4">
    <source>
        <dbReference type="ARBA" id="ARBA00023139"/>
    </source>
</evidence>
<evidence type="ECO:0000256" key="2">
    <source>
        <dbReference type="ARBA" id="ARBA00022729"/>
    </source>
</evidence>
<dbReference type="InterPro" id="IPR006059">
    <property type="entry name" value="SBP"/>
</dbReference>
<dbReference type="PANTHER" id="PTHR43649">
    <property type="entry name" value="ARABINOSE-BINDING PROTEIN-RELATED"/>
    <property type="match status" value="1"/>
</dbReference>
<reference evidence="7 8" key="1">
    <citation type="submission" date="2021-03" db="EMBL/GenBank/DDBJ databases">
        <title>Genomic Encyclopedia of Type Strains, Phase IV (KMG-IV): sequencing the most valuable type-strain genomes for metagenomic binning, comparative biology and taxonomic classification.</title>
        <authorList>
            <person name="Goeker M."/>
        </authorList>
    </citation>
    <scope>NUCLEOTIDE SEQUENCE [LARGE SCALE GENOMIC DNA]</scope>
    <source>
        <strain evidence="7 8">DSM 26048</strain>
    </source>
</reference>
<sequence length="516" mass="57021">MRKKKILTMIIPLVLTLAMVVSGCSKSAGEPTAGTGVTSPSPKVSAAPTDISIMLIQFTPESLPADNPVLKEIEKRTNTNMKITWVPKNNFDEKVSVTLAAGDLPDMMQINSVFAPLVKQMAKQGLFWDITPYIKDYKNLSALPKDTWENSKIYGKNYGVPRVRPLDGGGGLPMLRMDWLNKLNLKMPETLDELYIVLKAFAENDPDGNGKADTIPFAGEVTPESMGRLTFVEQVYNGAGTWKLKNGKLVHTALEPGTRDALIWLNKAYKEKLLDPDLAIRKSTQTEELIMTGKSGATSGALNATWKYAEPLRKTVPEADIAPVTYLIGPDGKFSIKEGGFAGMFVIPKRVPEEKMKQILAFMDYGTSEEGADLANYGFEGVHYTKKDGFINSTEQATKDMVASNVLGQMFTKFAKYSRAFLTGIPKDMYDRNIKVIDERAKISVSDPAIGLESETYLKVGKDFDKKLQDLKTKIIIGKEDIAAYDAMVTKLKADTDFQKIITEMNEAYQAKNASK</sequence>
<dbReference type="SUPFAM" id="SSF53850">
    <property type="entry name" value="Periplasmic binding protein-like II"/>
    <property type="match status" value="1"/>
</dbReference>
<feature type="signal peptide" evidence="6">
    <location>
        <begin position="1"/>
        <end position="27"/>
    </location>
</feature>
<keyword evidence="2 6" id="KW-0732">Signal</keyword>
<dbReference type="RefSeq" id="WP_209976132.1">
    <property type="nucleotide sequence ID" value="NZ_JAGGLB010000024.1"/>
</dbReference>
<gene>
    <name evidence="7" type="ORF">J2Z66_005926</name>
</gene>
<evidence type="ECO:0000313" key="8">
    <source>
        <dbReference type="Proteomes" id="UP001519287"/>
    </source>
</evidence>
<dbReference type="InterPro" id="IPR050490">
    <property type="entry name" value="Bact_solute-bd_prot1"/>
</dbReference>
<feature type="chain" id="PRO_5047329894" evidence="6">
    <location>
        <begin position="28"/>
        <end position="516"/>
    </location>
</feature>
<dbReference type="Gene3D" id="3.40.190.10">
    <property type="entry name" value="Periplasmic binding protein-like II"/>
    <property type="match status" value="2"/>
</dbReference>
<evidence type="ECO:0000256" key="5">
    <source>
        <dbReference type="ARBA" id="ARBA00023288"/>
    </source>
</evidence>
<organism evidence="7 8">
    <name type="scientific">Paenibacillus eucommiae</name>
    <dbReference type="NCBI Taxonomy" id="1355755"/>
    <lineage>
        <taxon>Bacteria</taxon>
        <taxon>Bacillati</taxon>
        <taxon>Bacillota</taxon>
        <taxon>Bacilli</taxon>
        <taxon>Bacillales</taxon>
        <taxon>Paenibacillaceae</taxon>
        <taxon>Paenibacillus</taxon>
    </lineage>
</organism>
<evidence type="ECO:0000256" key="6">
    <source>
        <dbReference type="SAM" id="SignalP"/>
    </source>
</evidence>
<evidence type="ECO:0000256" key="3">
    <source>
        <dbReference type="ARBA" id="ARBA00023136"/>
    </source>
</evidence>
<protein>
    <submittedName>
        <fullName evidence="7">Aldouronate transport system substrate-binding protein</fullName>
    </submittedName>
</protein>
<keyword evidence="3" id="KW-0472">Membrane</keyword>
<keyword evidence="5" id="KW-0449">Lipoprotein</keyword>
<dbReference type="PROSITE" id="PS51257">
    <property type="entry name" value="PROKAR_LIPOPROTEIN"/>
    <property type="match status" value="1"/>
</dbReference>
<comment type="caution">
    <text evidence="7">The sequence shown here is derived from an EMBL/GenBank/DDBJ whole genome shotgun (WGS) entry which is preliminary data.</text>
</comment>
<keyword evidence="4" id="KW-0564">Palmitate</keyword>
<dbReference type="CDD" id="cd13580">
    <property type="entry name" value="PBP2_AlgQ_like_1"/>
    <property type="match status" value="1"/>
</dbReference>